<evidence type="ECO:0000313" key="5">
    <source>
        <dbReference type="EMBL" id="KAL3780637.1"/>
    </source>
</evidence>
<comment type="caution">
    <text evidence="5">The sequence shown here is derived from an EMBL/GenBank/DDBJ whole genome shotgun (WGS) entry which is preliminary data.</text>
</comment>
<dbReference type="PANTHER" id="PTHR45629">
    <property type="entry name" value="SNF2/RAD54 FAMILY MEMBER"/>
    <property type="match status" value="1"/>
</dbReference>
<dbReference type="Proteomes" id="UP001530315">
    <property type="component" value="Unassembled WGS sequence"/>
</dbReference>
<feature type="region of interest" description="Disordered" evidence="2">
    <location>
        <begin position="1"/>
        <end position="32"/>
    </location>
</feature>
<dbReference type="Pfam" id="PF00176">
    <property type="entry name" value="SNF2-rel_dom"/>
    <property type="match status" value="1"/>
</dbReference>
<dbReference type="AlphaFoldDB" id="A0ABD3NZ79"/>
<evidence type="ECO:0000259" key="4">
    <source>
        <dbReference type="PROSITE" id="PS51194"/>
    </source>
</evidence>
<dbReference type="CDD" id="cd18793">
    <property type="entry name" value="SF2_C_SNF"/>
    <property type="match status" value="1"/>
</dbReference>
<feature type="domain" description="Helicase ATP-binding" evidence="3">
    <location>
        <begin position="94"/>
        <end position="277"/>
    </location>
</feature>
<dbReference type="PROSITE" id="PS51194">
    <property type="entry name" value="HELICASE_CTER"/>
    <property type="match status" value="1"/>
</dbReference>
<dbReference type="Gene3D" id="3.40.50.10810">
    <property type="entry name" value="Tandem AAA-ATPase domain"/>
    <property type="match status" value="1"/>
</dbReference>
<evidence type="ECO:0000259" key="3">
    <source>
        <dbReference type="PROSITE" id="PS51192"/>
    </source>
</evidence>
<dbReference type="EMBL" id="JALLAZ020001105">
    <property type="protein sequence ID" value="KAL3780637.1"/>
    <property type="molecule type" value="Genomic_DNA"/>
</dbReference>
<dbReference type="GO" id="GO:0016787">
    <property type="term" value="F:hydrolase activity"/>
    <property type="evidence" value="ECO:0007669"/>
    <property type="project" value="UniProtKB-KW"/>
</dbReference>
<dbReference type="PANTHER" id="PTHR45629:SF7">
    <property type="entry name" value="DNA EXCISION REPAIR PROTEIN ERCC-6-RELATED"/>
    <property type="match status" value="1"/>
</dbReference>
<reference evidence="5 6" key="1">
    <citation type="submission" date="2024-10" db="EMBL/GenBank/DDBJ databases">
        <title>Updated reference genomes for cyclostephanoid diatoms.</title>
        <authorList>
            <person name="Roberts W.R."/>
            <person name="Alverson A.J."/>
        </authorList>
    </citation>
    <scope>NUCLEOTIDE SEQUENCE [LARGE SCALE GENOMIC DNA]</scope>
    <source>
        <strain evidence="5 6">AJA276-08</strain>
    </source>
</reference>
<dbReference type="InterPro" id="IPR027417">
    <property type="entry name" value="P-loop_NTPase"/>
</dbReference>
<organism evidence="5 6">
    <name type="scientific">Stephanodiscus triporus</name>
    <dbReference type="NCBI Taxonomy" id="2934178"/>
    <lineage>
        <taxon>Eukaryota</taxon>
        <taxon>Sar</taxon>
        <taxon>Stramenopiles</taxon>
        <taxon>Ochrophyta</taxon>
        <taxon>Bacillariophyta</taxon>
        <taxon>Coscinodiscophyceae</taxon>
        <taxon>Thalassiosirophycidae</taxon>
        <taxon>Stephanodiscales</taxon>
        <taxon>Stephanodiscaceae</taxon>
        <taxon>Stephanodiscus</taxon>
    </lineage>
</organism>
<feature type="domain" description="Helicase C-terminal" evidence="4">
    <location>
        <begin position="415"/>
        <end position="566"/>
    </location>
</feature>
<dbReference type="Pfam" id="PF00271">
    <property type="entry name" value="Helicase_C"/>
    <property type="match status" value="1"/>
</dbReference>
<sequence>MTGSRMPFTNDDYDAFGIHDDDSKCNDDDDDDDDDESVTCFDGCGCWELLDGENPGDLHLSGDPEARWPRVRLPLAVYDKLFQHQRIGVQWMASLHRNKIGGGILADDMGLGKTMQTLAYLGSLMRARTISNAIVVCPKSVVQNWEREANLILKNMCVPRATVYAVTSDISKERRVRIFTDSFCSSVNAPRLVVTTYGLVSNHITDLNSIANLHQEFRWCYVILDEGHLIKNSKTKMSRDVRILAHNKKTRRLLLTGTPIQNNMRELYTLFDWATSSKLLGSMKTFLNRYGHPIEEGRQRNASEWTVKKAAEMNTELQKLLQPYFLQRLKKTEFEGTLPGKKELVVFTRLSAKQRRMYADFTERVLFDGEMLTSPLAAVSWLKMLCGHPSLVKEASRNINYDADLLLKDSAKLQVLILLLCRLKRSGHRTLVFSQSTKMLDIMERVCDHSSLSYLRIDGSSTGKSRQKAVDHFNDIDSGIDAMLLSTKAAGIGLTLTGADRAIIYDPSWNPAEDSQAVDRCYRIGQSKDVTVYRFIAAGTVEEKMYEKQVHKDGIKRVVLSSDSVTARYFDNSELKELFKLSPEGVSLTLEKFNKKSDNNAVGASGKPSFLTKHPLVIGVASHDVLYSAGEVGNDADLIVPKSDETPFSRSPFQKMKMHKKDSQLIHHFEDLTIQSPVGGTLKPLGKMNNKTRQKREDAKAQRAENCKIFQQVNLVVTVLRKADELIALKKHDKAMGVLLDLVEKEIDMNSDEKLALHTKASHLASILGWL</sequence>
<keyword evidence="6" id="KW-1185">Reference proteome</keyword>
<dbReference type="SUPFAM" id="SSF52540">
    <property type="entry name" value="P-loop containing nucleoside triphosphate hydrolases"/>
    <property type="match status" value="2"/>
</dbReference>
<name>A0ABD3NZ79_9STRA</name>
<dbReference type="InterPro" id="IPR050496">
    <property type="entry name" value="SNF2_RAD54_helicase_repair"/>
</dbReference>
<feature type="compositionally biased region" description="Basic and acidic residues" evidence="2">
    <location>
        <begin position="17"/>
        <end position="26"/>
    </location>
</feature>
<dbReference type="InterPro" id="IPR049730">
    <property type="entry name" value="SNF2/RAD54-like_C"/>
</dbReference>
<dbReference type="SMART" id="SM00490">
    <property type="entry name" value="HELICc"/>
    <property type="match status" value="1"/>
</dbReference>
<dbReference type="PROSITE" id="PS51192">
    <property type="entry name" value="HELICASE_ATP_BIND_1"/>
    <property type="match status" value="1"/>
</dbReference>
<dbReference type="SMART" id="SM00487">
    <property type="entry name" value="DEXDc"/>
    <property type="match status" value="1"/>
</dbReference>
<dbReference type="InterPro" id="IPR001650">
    <property type="entry name" value="Helicase_C-like"/>
</dbReference>
<proteinExistence type="predicted"/>
<accession>A0ABD3NZ79</accession>
<evidence type="ECO:0000256" key="1">
    <source>
        <dbReference type="ARBA" id="ARBA00022801"/>
    </source>
</evidence>
<keyword evidence="1" id="KW-0378">Hydrolase</keyword>
<dbReference type="Gene3D" id="3.40.50.300">
    <property type="entry name" value="P-loop containing nucleotide triphosphate hydrolases"/>
    <property type="match status" value="1"/>
</dbReference>
<dbReference type="InterPro" id="IPR038718">
    <property type="entry name" value="SNF2-like_sf"/>
</dbReference>
<protein>
    <submittedName>
        <fullName evidence="5">Uncharacterized protein</fullName>
    </submittedName>
</protein>
<dbReference type="InterPro" id="IPR000330">
    <property type="entry name" value="SNF2_N"/>
</dbReference>
<gene>
    <name evidence="5" type="ORF">ACHAW5_008966</name>
</gene>
<evidence type="ECO:0000256" key="2">
    <source>
        <dbReference type="SAM" id="MobiDB-lite"/>
    </source>
</evidence>
<dbReference type="InterPro" id="IPR014001">
    <property type="entry name" value="Helicase_ATP-bd"/>
</dbReference>
<evidence type="ECO:0000313" key="6">
    <source>
        <dbReference type="Proteomes" id="UP001530315"/>
    </source>
</evidence>